<proteinExistence type="predicted"/>
<evidence type="ECO:0000256" key="5">
    <source>
        <dbReference type="ARBA" id="ARBA00022741"/>
    </source>
</evidence>
<dbReference type="InterPro" id="IPR035965">
    <property type="entry name" value="PAS-like_dom_sf"/>
</dbReference>
<dbReference type="InterPro" id="IPR005467">
    <property type="entry name" value="His_kinase_dom"/>
</dbReference>
<evidence type="ECO:0000256" key="1">
    <source>
        <dbReference type="ARBA" id="ARBA00000085"/>
    </source>
</evidence>
<dbReference type="Pfam" id="PF07568">
    <property type="entry name" value="HisKA_2"/>
    <property type="match status" value="1"/>
</dbReference>
<keyword evidence="8" id="KW-0843">Virulence</keyword>
<dbReference type="SMART" id="SM00387">
    <property type="entry name" value="HATPase_c"/>
    <property type="match status" value="1"/>
</dbReference>
<dbReference type="InterPro" id="IPR036890">
    <property type="entry name" value="HATPase_C_sf"/>
</dbReference>
<evidence type="ECO:0000256" key="6">
    <source>
        <dbReference type="ARBA" id="ARBA00022777"/>
    </source>
</evidence>
<keyword evidence="3" id="KW-0597">Phosphoprotein</keyword>
<dbReference type="CDD" id="cd00130">
    <property type="entry name" value="PAS"/>
    <property type="match status" value="2"/>
</dbReference>
<dbReference type="AlphaFoldDB" id="A0A3E2BM20"/>
<keyword evidence="6" id="KW-0418">Kinase</keyword>
<dbReference type="PANTHER" id="PTHR41523:SF8">
    <property type="entry name" value="ETHYLENE RESPONSE SENSOR PROTEIN"/>
    <property type="match status" value="1"/>
</dbReference>
<keyword evidence="5" id="KW-0547">Nucleotide-binding</keyword>
<evidence type="ECO:0000259" key="9">
    <source>
        <dbReference type="PROSITE" id="PS50109"/>
    </source>
</evidence>
<dbReference type="PANTHER" id="PTHR41523">
    <property type="entry name" value="TWO-COMPONENT SYSTEM SENSOR PROTEIN"/>
    <property type="match status" value="1"/>
</dbReference>
<dbReference type="Pfam" id="PF08448">
    <property type="entry name" value="PAS_4"/>
    <property type="match status" value="1"/>
</dbReference>
<evidence type="ECO:0000259" key="11">
    <source>
        <dbReference type="PROSITE" id="PS50113"/>
    </source>
</evidence>
<dbReference type="EMBL" id="QUAH01000007">
    <property type="protein sequence ID" value="RFT15697.1"/>
    <property type="molecule type" value="Genomic_DNA"/>
</dbReference>
<dbReference type="SMART" id="SM00091">
    <property type="entry name" value="PAS"/>
    <property type="match status" value="2"/>
</dbReference>
<evidence type="ECO:0000256" key="7">
    <source>
        <dbReference type="ARBA" id="ARBA00022840"/>
    </source>
</evidence>
<dbReference type="Gene3D" id="3.30.450.20">
    <property type="entry name" value="PAS domain"/>
    <property type="match status" value="2"/>
</dbReference>
<comment type="catalytic activity">
    <reaction evidence="1">
        <text>ATP + protein L-histidine = ADP + protein N-phospho-L-histidine.</text>
        <dbReference type="EC" id="2.7.13.3"/>
    </reaction>
</comment>
<feature type="domain" description="PAC" evidence="11">
    <location>
        <begin position="203"/>
        <end position="254"/>
    </location>
</feature>
<dbReference type="SUPFAM" id="SSF55874">
    <property type="entry name" value="ATPase domain of HSP90 chaperone/DNA topoisomerase II/histidine kinase"/>
    <property type="match status" value="1"/>
</dbReference>
<dbReference type="InterPro" id="IPR000014">
    <property type="entry name" value="PAS"/>
</dbReference>
<keyword evidence="4" id="KW-0808">Transferase</keyword>
<accession>A0A3E2BM20</accession>
<sequence>MIGEQLSISDILVESSPCGLVLIENSGRWLFVNPAFTRITGYTLEDVPDGKTWFKKAFPDNARRAEIMNLWLADLREGRSRFRIMEIVCKDGQKKWVEMHSAFRPDEKIVVTFQEISRERISERIKQESDNYYKALLEATPDMVVITDTDGYITYASESTARFLGYNMAEELLGKNNQELFAPEDLEKIQQAGSFIGEYGFLGPIIASVVKKSGEKRTVEINSSQVRISGQLVAYIGIMRDITERLNLENELRQILIEKEILIREVHHRVKNNLQLIHSLLRLQAQYHSSSEVRIALKDTLGRIRSIALIYESLLRSTRLDRIHLDRYLEKIVSHALSLYRQDGREIRIEQRLDEVQVDLALAHPCGLIVSELISNALKHAFNGRKEGTIRISLEKANGRQVVLTVSDDGKGLPENFDPKGSTSFGWQIIHDLVKQLKGTMSCKSGQGTEVRVIFTP</sequence>
<feature type="domain" description="Histidine kinase" evidence="9">
    <location>
        <begin position="265"/>
        <end position="457"/>
    </location>
</feature>
<name>A0A3E2BM20_9BACT</name>
<dbReference type="Gene3D" id="3.30.565.10">
    <property type="entry name" value="Histidine kinase-like ATPase, C-terminal domain"/>
    <property type="match status" value="1"/>
</dbReference>
<feature type="domain" description="PAS" evidence="10">
    <location>
        <begin position="12"/>
        <end position="47"/>
    </location>
</feature>
<organism evidence="12 13">
    <name type="scientific">Candidatus Saccharicenans subterraneus</name>
    <dbReference type="NCBI Taxonomy" id="2508984"/>
    <lineage>
        <taxon>Bacteria</taxon>
        <taxon>Candidatus Aminicenantota</taxon>
        <taxon>Candidatus Aminicenantia</taxon>
        <taxon>Candidatus Aminicenantales</taxon>
        <taxon>Candidatus Saccharicenantaceae</taxon>
        <taxon>Candidatus Saccharicenans</taxon>
    </lineage>
</organism>
<evidence type="ECO:0000313" key="13">
    <source>
        <dbReference type="Proteomes" id="UP000257323"/>
    </source>
</evidence>
<dbReference type="PROSITE" id="PS50112">
    <property type="entry name" value="PAS"/>
    <property type="match status" value="2"/>
</dbReference>
<dbReference type="InterPro" id="IPR013656">
    <property type="entry name" value="PAS_4"/>
</dbReference>
<dbReference type="InterPro" id="IPR001610">
    <property type="entry name" value="PAC"/>
</dbReference>
<reference evidence="12 13" key="1">
    <citation type="submission" date="2018-08" db="EMBL/GenBank/DDBJ databases">
        <title>Genome analysis of the thermophilic bacterium of the candidate phylum Aminicenantes from deep subsurface aquifer revealed its physiology and ecological role.</title>
        <authorList>
            <person name="Kadnikov V.V."/>
            <person name="Mardanov A.V."/>
            <person name="Beletsky A.V."/>
            <person name="Karnachuk O.V."/>
            <person name="Ravin N.V."/>
        </authorList>
    </citation>
    <scope>NUCLEOTIDE SEQUENCE [LARGE SCALE GENOMIC DNA]</scope>
    <source>
        <strain evidence="12">BY38</strain>
    </source>
</reference>
<dbReference type="GO" id="GO:0005524">
    <property type="term" value="F:ATP binding"/>
    <property type="evidence" value="ECO:0007669"/>
    <property type="project" value="UniProtKB-KW"/>
</dbReference>
<evidence type="ECO:0000256" key="3">
    <source>
        <dbReference type="ARBA" id="ARBA00022553"/>
    </source>
</evidence>
<evidence type="ECO:0000256" key="8">
    <source>
        <dbReference type="ARBA" id="ARBA00023026"/>
    </source>
</evidence>
<dbReference type="Pfam" id="PF13426">
    <property type="entry name" value="PAS_9"/>
    <property type="match status" value="1"/>
</dbReference>
<dbReference type="GO" id="GO:0004673">
    <property type="term" value="F:protein histidine kinase activity"/>
    <property type="evidence" value="ECO:0007669"/>
    <property type="project" value="UniProtKB-EC"/>
</dbReference>
<evidence type="ECO:0000256" key="4">
    <source>
        <dbReference type="ARBA" id="ARBA00022679"/>
    </source>
</evidence>
<dbReference type="Proteomes" id="UP000257323">
    <property type="component" value="Unassembled WGS sequence"/>
</dbReference>
<evidence type="ECO:0000313" key="12">
    <source>
        <dbReference type="EMBL" id="RFT15697.1"/>
    </source>
</evidence>
<protein>
    <recommendedName>
        <fullName evidence="2">histidine kinase</fullName>
        <ecNumber evidence="2">2.7.13.3</ecNumber>
    </recommendedName>
</protein>
<dbReference type="SUPFAM" id="SSF55785">
    <property type="entry name" value="PYP-like sensor domain (PAS domain)"/>
    <property type="match status" value="2"/>
</dbReference>
<dbReference type="PROSITE" id="PS50113">
    <property type="entry name" value="PAC"/>
    <property type="match status" value="1"/>
</dbReference>
<evidence type="ECO:0000259" key="10">
    <source>
        <dbReference type="PROSITE" id="PS50112"/>
    </source>
</evidence>
<keyword evidence="7" id="KW-0067">ATP-binding</keyword>
<dbReference type="InterPro" id="IPR003594">
    <property type="entry name" value="HATPase_dom"/>
</dbReference>
<dbReference type="SMART" id="SM00086">
    <property type="entry name" value="PAC"/>
    <property type="match status" value="2"/>
</dbReference>
<dbReference type="Pfam" id="PF02518">
    <property type="entry name" value="HATPase_c"/>
    <property type="match status" value="1"/>
</dbReference>
<dbReference type="InterPro" id="IPR011495">
    <property type="entry name" value="Sig_transdc_His_kin_sub2_dim/P"/>
</dbReference>
<dbReference type="PROSITE" id="PS50109">
    <property type="entry name" value="HIS_KIN"/>
    <property type="match status" value="1"/>
</dbReference>
<feature type="domain" description="PAS" evidence="10">
    <location>
        <begin position="129"/>
        <end position="191"/>
    </location>
</feature>
<dbReference type="EC" id="2.7.13.3" evidence="2"/>
<gene>
    <name evidence="12" type="ORF">OP8BY_0072</name>
</gene>
<comment type="caution">
    <text evidence="12">The sequence shown here is derived from an EMBL/GenBank/DDBJ whole genome shotgun (WGS) entry which is preliminary data.</text>
</comment>
<dbReference type="InterPro" id="IPR000700">
    <property type="entry name" value="PAS-assoc_C"/>
</dbReference>
<dbReference type="NCBIfam" id="TIGR00229">
    <property type="entry name" value="sensory_box"/>
    <property type="match status" value="2"/>
</dbReference>
<evidence type="ECO:0000256" key="2">
    <source>
        <dbReference type="ARBA" id="ARBA00012438"/>
    </source>
</evidence>